<dbReference type="Proteomes" id="UP001319045">
    <property type="component" value="Chromosome"/>
</dbReference>
<dbReference type="Gene3D" id="3.90.550.10">
    <property type="entry name" value="Spore Coat Polysaccharide Biosynthesis Protein SpsA, Chain A"/>
    <property type="match status" value="1"/>
</dbReference>
<reference evidence="6 7" key="1">
    <citation type="journal article" date="2022" name="Int. J. Syst. Evol. Microbiol.">
        <title>Prevotella herbatica sp. nov., a plant polysaccharide-decomposing anaerobic bacterium isolated from a methanogenic reactor.</title>
        <authorList>
            <person name="Uek A."/>
            <person name="Tonouchi A."/>
            <person name="Kaku N."/>
            <person name="Ueki K."/>
        </authorList>
    </citation>
    <scope>NUCLEOTIDE SEQUENCE [LARGE SCALE GENOMIC DNA]</scope>
    <source>
        <strain evidence="6 7">WR041</strain>
    </source>
</reference>
<keyword evidence="2" id="KW-0328">Glycosyltransferase</keyword>
<dbReference type="InterPro" id="IPR001173">
    <property type="entry name" value="Glyco_trans_2-like"/>
</dbReference>
<protein>
    <submittedName>
        <fullName evidence="6">Glycosyl transferase</fullName>
    </submittedName>
</protein>
<dbReference type="InterPro" id="IPR029044">
    <property type="entry name" value="Nucleotide-diphossugar_trans"/>
</dbReference>
<evidence type="ECO:0000256" key="4">
    <source>
        <dbReference type="SAM" id="Phobius"/>
    </source>
</evidence>
<dbReference type="EMBL" id="AP024484">
    <property type="protein sequence ID" value="BCS84612.1"/>
    <property type="molecule type" value="Genomic_DNA"/>
</dbReference>
<evidence type="ECO:0000259" key="5">
    <source>
        <dbReference type="Pfam" id="PF00535"/>
    </source>
</evidence>
<keyword evidence="4" id="KW-0812">Transmembrane</keyword>
<dbReference type="SUPFAM" id="SSF53448">
    <property type="entry name" value="Nucleotide-diphospho-sugar transferases"/>
    <property type="match status" value="1"/>
</dbReference>
<feature type="transmembrane region" description="Helical" evidence="4">
    <location>
        <begin position="234"/>
        <end position="252"/>
    </location>
</feature>
<name>A0ABM7NW58_9BACT</name>
<evidence type="ECO:0000256" key="1">
    <source>
        <dbReference type="ARBA" id="ARBA00006739"/>
    </source>
</evidence>
<keyword evidence="7" id="KW-1185">Reference proteome</keyword>
<evidence type="ECO:0000313" key="7">
    <source>
        <dbReference type="Proteomes" id="UP001319045"/>
    </source>
</evidence>
<dbReference type="Pfam" id="PF00535">
    <property type="entry name" value="Glycos_transf_2"/>
    <property type="match status" value="1"/>
</dbReference>
<keyword evidence="3 6" id="KW-0808">Transferase</keyword>
<proteinExistence type="inferred from homology"/>
<accession>A0ABM7NW58</accession>
<gene>
    <name evidence="6" type="ORF">prwr041_05050</name>
</gene>
<dbReference type="PANTHER" id="PTHR43685:SF5">
    <property type="entry name" value="GLYCOSYLTRANSFERASE EPSE-RELATED"/>
    <property type="match status" value="1"/>
</dbReference>
<keyword evidence="4" id="KW-0472">Membrane</keyword>
<organism evidence="6 7">
    <name type="scientific">Prevotella herbatica</name>
    <dbReference type="NCBI Taxonomy" id="2801997"/>
    <lineage>
        <taxon>Bacteria</taxon>
        <taxon>Pseudomonadati</taxon>
        <taxon>Bacteroidota</taxon>
        <taxon>Bacteroidia</taxon>
        <taxon>Bacteroidales</taxon>
        <taxon>Prevotellaceae</taxon>
        <taxon>Prevotella</taxon>
    </lineage>
</organism>
<dbReference type="InterPro" id="IPR050834">
    <property type="entry name" value="Glycosyltransf_2"/>
</dbReference>
<evidence type="ECO:0000313" key="6">
    <source>
        <dbReference type="EMBL" id="BCS84612.1"/>
    </source>
</evidence>
<keyword evidence="4" id="KW-1133">Transmembrane helix</keyword>
<feature type="domain" description="Glycosyltransferase 2-like" evidence="5">
    <location>
        <begin position="4"/>
        <end position="164"/>
    </location>
</feature>
<evidence type="ECO:0000256" key="3">
    <source>
        <dbReference type="ARBA" id="ARBA00022679"/>
    </source>
</evidence>
<dbReference type="PANTHER" id="PTHR43685">
    <property type="entry name" value="GLYCOSYLTRANSFERASE"/>
    <property type="match status" value="1"/>
</dbReference>
<dbReference type="GO" id="GO:0016740">
    <property type="term" value="F:transferase activity"/>
    <property type="evidence" value="ECO:0007669"/>
    <property type="project" value="UniProtKB-KW"/>
</dbReference>
<evidence type="ECO:0000256" key="2">
    <source>
        <dbReference type="ARBA" id="ARBA00022676"/>
    </source>
</evidence>
<dbReference type="RefSeq" id="WP_207154774.1">
    <property type="nucleotide sequence ID" value="NZ_AP024484.1"/>
</dbReference>
<sequence length="270" mass="31469">MNFSVLISVYYKEKPEYLKDAINSIFNQTLLPNEVILVEDGKLTDELYNTIKSLQEKYDGIKTICLKENQGLGPALNEGLKYCSYDIVARMDSDDICMPDRFKIQTDFLEKHPDIDIISGWIDEFTGYKENIISTRKTPETHNKIVKFGKSRNPINHPAAMFRKNVICSIGGYKAIPLLEDYDLWVRAILNGAHLYNIQQSLLWFRLSDNAFLRRGGIDYAKNEIAFQYNLHKIGYIGVINMYSNIFIRLIIRLLPNMIRKYIYVFKLRK</sequence>
<comment type="similarity">
    <text evidence="1">Belongs to the glycosyltransferase 2 family.</text>
</comment>